<dbReference type="RefSeq" id="WP_016400408.1">
    <property type="nucleotide sequence ID" value="NZ_BARX01000003.1"/>
</dbReference>
<comment type="caution">
    <text evidence="2">The sequence shown here is derived from an EMBL/GenBank/DDBJ whole genome shotgun (WGS) entry which is preliminary data.</text>
</comment>
<gene>
    <name evidence="2" type="ORF">AALB_0720</name>
</gene>
<feature type="chain" id="PRO_5004488028" evidence="1">
    <location>
        <begin position="24"/>
        <end position="45"/>
    </location>
</feature>
<dbReference type="EMBL" id="BARX01000003">
    <property type="protein sequence ID" value="GAD00640.1"/>
    <property type="molecule type" value="Genomic_DNA"/>
</dbReference>
<keyword evidence="3" id="KW-1185">Reference proteome</keyword>
<organism evidence="2 3">
    <name type="scientific">Agarivorans albus MKT 106</name>
    <dbReference type="NCBI Taxonomy" id="1331007"/>
    <lineage>
        <taxon>Bacteria</taxon>
        <taxon>Pseudomonadati</taxon>
        <taxon>Pseudomonadota</taxon>
        <taxon>Gammaproteobacteria</taxon>
        <taxon>Alteromonadales</taxon>
        <taxon>Alteromonadaceae</taxon>
        <taxon>Agarivorans</taxon>
    </lineage>
</organism>
<accession>R9PGZ1</accession>
<reference evidence="2" key="1">
    <citation type="journal article" date="2013" name="Genome Announc.">
        <title>Draft Genome Sequence of Agarivorans albus Strain MKT 106T, an Agarolytic Marine Bacterium.</title>
        <authorList>
            <person name="Yasuike M."/>
            <person name="Nakamura Y."/>
            <person name="Kai W."/>
            <person name="Fujiwara A."/>
            <person name="Fukui Y."/>
            <person name="Satomi M."/>
            <person name="Sano M."/>
        </authorList>
    </citation>
    <scope>NUCLEOTIDE SEQUENCE [LARGE SCALE GENOMIC DNA]</scope>
</reference>
<protein>
    <submittedName>
        <fullName evidence="2">Uncharacterized protein</fullName>
    </submittedName>
</protein>
<keyword evidence="1" id="KW-0732">Signal</keyword>
<dbReference type="Proteomes" id="UP000014461">
    <property type="component" value="Unassembled WGS sequence"/>
</dbReference>
<name>R9PGZ1_AGAAL</name>
<proteinExistence type="predicted"/>
<feature type="signal peptide" evidence="1">
    <location>
        <begin position="1"/>
        <end position="23"/>
    </location>
</feature>
<dbReference type="AlphaFoldDB" id="R9PGZ1"/>
<sequence length="45" mass="4787">MNMKALTVAMMSAGMAFSGSAFAKEEGLSYNGYARMVAGFNTEKN</sequence>
<evidence type="ECO:0000313" key="3">
    <source>
        <dbReference type="Proteomes" id="UP000014461"/>
    </source>
</evidence>
<evidence type="ECO:0000256" key="1">
    <source>
        <dbReference type="SAM" id="SignalP"/>
    </source>
</evidence>
<evidence type="ECO:0000313" key="2">
    <source>
        <dbReference type="EMBL" id="GAD00640.1"/>
    </source>
</evidence>